<evidence type="ECO:0000256" key="1">
    <source>
        <dbReference type="SAM" id="SignalP"/>
    </source>
</evidence>
<keyword evidence="3" id="KW-1185">Reference proteome</keyword>
<evidence type="ECO:0000313" key="2">
    <source>
        <dbReference type="EMBL" id="SDW24320.1"/>
    </source>
</evidence>
<proteinExistence type="predicted"/>
<dbReference type="RefSeq" id="WP_093028259.1">
    <property type="nucleotide sequence ID" value="NZ_FNNZ01000002.1"/>
</dbReference>
<evidence type="ECO:0008006" key="4">
    <source>
        <dbReference type="Google" id="ProtNLM"/>
    </source>
</evidence>
<dbReference type="OrthoDB" id="8239271at2"/>
<feature type="chain" id="PRO_5011702112" description="17 kDa surface antigen" evidence="1">
    <location>
        <begin position="26"/>
        <end position="108"/>
    </location>
</feature>
<dbReference type="EMBL" id="FNNZ01000002">
    <property type="protein sequence ID" value="SDW24320.1"/>
    <property type="molecule type" value="Genomic_DNA"/>
</dbReference>
<name>A0A1H2RYU2_THIRO</name>
<dbReference type="AlphaFoldDB" id="A0A1H2RYU2"/>
<reference evidence="3" key="1">
    <citation type="submission" date="2016-10" db="EMBL/GenBank/DDBJ databases">
        <authorList>
            <person name="Varghese N."/>
            <person name="Submissions S."/>
        </authorList>
    </citation>
    <scope>NUCLEOTIDE SEQUENCE [LARGE SCALE GENOMIC DNA]</scope>
    <source>
        <strain evidence="3">DSM 217</strain>
    </source>
</reference>
<keyword evidence="1" id="KW-0732">Signal</keyword>
<organism evidence="2 3">
    <name type="scientific">Thiocapsa roseopersicina</name>
    <dbReference type="NCBI Taxonomy" id="1058"/>
    <lineage>
        <taxon>Bacteria</taxon>
        <taxon>Pseudomonadati</taxon>
        <taxon>Pseudomonadota</taxon>
        <taxon>Gammaproteobacteria</taxon>
        <taxon>Chromatiales</taxon>
        <taxon>Chromatiaceae</taxon>
        <taxon>Thiocapsa</taxon>
    </lineage>
</organism>
<feature type="signal peptide" evidence="1">
    <location>
        <begin position="1"/>
        <end position="25"/>
    </location>
</feature>
<dbReference type="Proteomes" id="UP000198816">
    <property type="component" value="Unassembled WGS sequence"/>
</dbReference>
<sequence length="108" mass="10582">MSNRKAALLIAPAFALLMAATPATADQMSTRAAVGGGLGAALGAFVGGELGGRNAAIIGSGLAGAVATAIATDGYDRPVYSDGRGASYSCPPGLWKQGRCGDAYAYGN</sequence>
<protein>
    <recommendedName>
        <fullName evidence="4">17 kDa surface antigen</fullName>
    </recommendedName>
</protein>
<gene>
    <name evidence="2" type="ORF">SAMN05421783_102219</name>
</gene>
<evidence type="ECO:0000313" key="3">
    <source>
        <dbReference type="Proteomes" id="UP000198816"/>
    </source>
</evidence>
<accession>A0A1H2RYU2</accession>
<dbReference type="STRING" id="1058.SAMN05421783_102219"/>